<evidence type="ECO:0000313" key="2">
    <source>
        <dbReference type="EMBL" id="KEP67838.1"/>
    </source>
</evidence>
<keyword evidence="1" id="KW-0732">Signal</keyword>
<evidence type="ECO:0008006" key="4">
    <source>
        <dbReference type="Google" id="ProtNLM"/>
    </source>
</evidence>
<proteinExistence type="predicted"/>
<organism evidence="2 3">
    <name type="scientific">Thioclava dalianensis</name>
    <dbReference type="NCBI Taxonomy" id="1185766"/>
    <lineage>
        <taxon>Bacteria</taxon>
        <taxon>Pseudomonadati</taxon>
        <taxon>Pseudomonadota</taxon>
        <taxon>Alphaproteobacteria</taxon>
        <taxon>Rhodobacterales</taxon>
        <taxon>Paracoccaceae</taxon>
        <taxon>Thioclava</taxon>
    </lineage>
</organism>
<reference evidence="2 3" key="1">
    <citation type="submission" date="2014-03" db="EMBL/GenBank/DDBJ databases">
        <title>The draft genome sequence of Thioclava dalianensis DLFJ1-1.</title>
        <authorList>
            <person name="Lai Q."/>
            <person name="Shao Z."/>
        </authorList>
    </citation>
    <scope>NUCLEOTIDE SEQUENCE [LARGE SCALE GENOMIC DNA]</scope>
    <source>
        <strain evidence="2 3">DLFJ1-1</strain>
    </source>
</reference>
<evidence type="ECO:0000256" key="1">
    <source>
        <dbReference type="SAM" id="SignalP"/>
    </source>
</evidence>
<dbReference type="RefSeq" id="WP_009574146.1">
    <property type="nucleotide sequence ID" value="NZ_FOVB01000014.1"/>
</dbReference>
<feature type="chain" id="PRO_5001701355" description="Lipoprotein" evidence="1">
    <location>
        <begin position="18"/>
        <end position="71"/>
    </location>
</feature>
<gene>
    <name evidence="2" type="ORF">DL1_19465</name>
</gene>
<keyword evidence="3" id="KW-1185">Reference proteome</keyword>
<dbReference type="AlphaFoldDB" id="A0A074TFP7"/>
<dbReference type="PROSITE" id="PS51257">
    <property type="entry name" value="PROKAR_LIPOPROTEIN"/>
    <property type="match status" value="1"/>
</dbReference>
<protein>
    <recommendedName>
        <fullName evidence="4">Lipoprotein</fullName>
    </recommendedName>
</protein>
<dbReference type="Proteomes" id="UP000027725">
    <property type="component" value="Unassembled WGS sequence"/>
</dbReference>
<dbReference type="eggNOG" id="ENOG50340A4">
    <property type="taxonomic scope" value="Bacteria"/>
</dbReference>
<sequence length="71" mass="7270">MKILLAASLPLFGAACSALPELETVPALTAAVTSPVVASAQPGPVVAYAGYSVGEPAEWRMLNDEQREGGE</sequence>
<dbReference type="EMBL" id="JHEH01000072">
    <property type="protein sequence ID" value="KEP67838.1"/>
    <property type="molecule type" value="Genomic_DNA"/>
</dbReference>
<accession>A0A074TFP7</accession>
<dbReference type="OrthoDB" id="7869473at2"/>
<name>A0A074TFP7_9RHOB</name>
<feature type="signal peptide" evidence="1">
    <location>
        <begin position="1"/>
        <end position="17"/>
    </location>
</feature>
<comment type="caution">
    <text evidence="2">The sequence shown here is derived from an EMBL/GenBank/DDBJ whole genome shotgun (WGS) entry which is preliminary data.</text>
</comment>
<evidence type="ECO:0000313" key="3">
    <source>
        <dbReference type="Proteomes" id="UP000027725"/>
    </source>
</evidence>